<evidence type="ECO:0000256" key="5">
    <source>
        <dbReference type="ARBA" id="ARBA00022618"/>
    </source>
</evidence>
<dbReference type="InterPro" id="IPR020472">
    <property type="entry name" value="WD40_PAC1"/>
</dbReference>
<comment type="subcellular location">
    <subcellularLocation>
        <location evidence="2">Chromosome</location>
        <location evidence="2">Centromere</location>
        <location evidence="2">Kinetochore</location>
    </subcellularLocation>
    <subcellularLocation>
        <location evidence="1">Nucleus</location>
    </subcellularLocation>
</comment>
<evidence type="ECO:0000256" key="13">
    <source>
        <dbReference type="ARBA" id="ARBA00023328"/>
    </source>
</evidence>
<dbReference type="SMART" id="SM00320">
    <property type="entry name" value="WD40"/>
    <property type="match status" value="6"/>
</dbReference>
<dbReference type="AlphaFoldDB" id="A0AAN9TYG0"/>
<keyword evidence="11" id="KW-0469">Meiosis</keyword>
<comment type="similarity">
    <text evidence="14">Belongs to the WD repeat BUB3 family.</text>
</comment>
<evidence type="ECO:0000256" key="7">
    <source>
        <dbReference type="ARBA" id="ARBA00022776"/>
    </source>
</evidence>
<dbReference type="FunFam" id="2.130.10.10:FF:000047">
    <property type="entry name" value="Mitotic checkpoint protein bub3, putative"/>
    <property type="match status" value="1"/>
</dbReference>
<evidence type="ECO:0000256" key="2">
    <source>
        <dbReference type="ARBA" id="ARBA00004629"/>
    </source>
</evidence>
<keyword evidence="5" id="KW-0132">Cell division</keyword>
<dbReference type="GO" id="GO:0000776">
    <property type="term" value="C:kinetochore"/>
    <property type="evidence" value="ECO:0007669"/>
    <property type="project" value="UniProtKB-KW"/>
</dbReference>
<evidence type="ECO:0000256" key="4">
    <source>
        <dbReference type="ARBA" id="ARBA00022574"/>
    </source>
</evidence>
<evidence type="ECO:0000313" key="17">
    <source>
        <dbReference type="EMBL" id="KAK7595173.1"/>
    </source>
</evidence>
<dbReference type="SUPFAM" id="SSF50978">
    <property type="entry name" value="WD40 repeat-like"/>
    <property type="match status" value="1"/>
</dbReference>
<keyword evidence="9" id="KW-0995">Kinetochore</keyword>
<keyword evidence="8" id="KW-0159">Chromosome partition</keyword>
<dbReference type="PANTHER" id="PTHR10971">
    <property type="entry name" value="MRNA EXPORT FACTOR AND BUB3"/>
    <property type="match status" value="1"/>
</dbReference>
<dbReference type="GO" id="GO:0051301">
    <property type="term" value="P:cell division"/>
    <property type="evidence" value="ECO:0007669"/>
    <property type="project" value="UniProtKB-KW"/>
</dbReference>
<evidence type="ECO:0000256" key="1">
    <source>
        <dbReference type="ARBA" id="ARBA00004123"/>
    </source>
</evidence>
<dbReference type="InterPro" id="IPR036322">
    <property type="entry name" value="WD40_repeat_dom_sf"/>
</dbReference>
<evidence type="ECO:0000256" key="3">
    <source>
        <dbReference type="ARBA" id="ARBA00022454"/>
    </source>
</evidence>
<keyword evidence="10" id="KW-0539">Nucleus</keyword>
<keyword evidence="18" id="KW-1185">Reference proteome</keyword>
<dbReference type="GO" id="GO:0051321">
    <property type="term" value="P:meiotic cell cycle"/>
    <property type="evidence" value="ECO:0007669"/>
    <property type="project" value="UniProtKB-KW"/>
</dbReference>
<feature type="repeat" description="WD" evidence="16">
    <location>
        <begin position="94"/>
        <end position="126"/>
    </location>
</feature>
<reference evidence="17 18" key="1">
    <citation type="submission" date="2024-03" db="EMBL/GenBank/DDBJ databases">
        <title>Adaptation during the transition from Ophiocordyceps entomopathogen to insect associate is accompanied by gene loss and intensified selection.</title>
        <authorList>
            <person name="Ward C.M."/>
            <person name="Onetto C.A."/>
            <person name="Borneman A.R."/>
        </authorList>
    </citation>
    <scope>NUCLEOTIDE SEQUENCE [LARGE SCALE GENOMIC DNA]</scope>
    <source>
        <strain evidence="17">AWRI1</strain>
        <tissue evidence="17">Single Adult Female</tissue>
    </source>
</reference>
<dbReference type="PRINTS" id="PR00320">
    <property type="entry name" value="GPROTEINBRPT"/>
</dbReference>
<dbReference type="GO" id="GO:0005634">
    <property type="term" value="C:nucleus"/>
    <property type="evidence" value="ECO:0007669"/>
    <property type="project" value="UniProtKB-SubCell"/>
</dbReference>
<evidence type="ECO:0000256" key="9">
    <source>
        <dbReference type="ARBA" id="ARBA00022838"/>
    </source>
</evidence>
<evidence type="ECO:0000256" key="16">
    <source>
        <dbReference type="PROSITE-ProRule" id="PRU00221"/>
    </source>
</evidence>
<gene>
    <name evidence="17" type="ORF">V9T40_001606</name>
</gene>
<dbReference type="InterPro" id="IPR001680">
    <property type="entry name" value="WD40_rpt"/>
</dbReference>
<dbReference type="Pfam" id="PF00400">
    <property type="entry name" value="WD40"/>
    <property type="match status" value="4"/>
</dbReference>
<dbReference type="InterPro" id="IPR015943">
    <property type="entry name" value="WD40/YVTN_repeat-like_dom_sf"/>
</dbReference>
<evidence type="ECO:0000256" key="11">
    <source>
        <dbReference type="ARBA" id="ARBA00023254"/>
    </source>
</evidence>
<dbReference type="GO" id="GO:0007059">
    <property type="term" value="P:chromosome segregation"/>
    <property type="evidence" value="ECO:0007669"/>
    <property type="project" value="UniProtKB-KW"/>
</dbReference>
<evidence type="ECO:0000256" key="8">
    <source>
        <dbReference type="ARBA" id="ARBA00022829"/>
    </source>
</evidence>
<dbReference type="EMBL" id="JBBCAQ010000019">
    <property type="protein sequence ID" value="KAK7595173.1"/>
    <property type="molecule type" value="Genomic_DNA"/>
</dbReference>
<feature type="repeat" description="WD" evidence="16">
    <location>
        <begin position="238"/>
        <end position="263"/>
    </location>
</feature>
<evidence type="ECO:0000256" key="14">
    <source>
        <dbReference type="ARBA" id="ARBA00037960"/>
    </source>
</evidence>
<organism evidence="17 18">
    <name type="scientific">Parthenolecanium corni</name>
    <dbReference type="NCBI Taxonomy" id="536013"/>
    <lineage>
        <taxon>Eukaryota</taxon>
        <taxon>Metazoa</taxon>
        <taxon>Ecdysozoa</taxon>
        <taxon>Arthropoda</taxon>
        <taxon>Hexapoda</taxon>
        <taxon>Insecta</taxon>
        <taxon>Pterygota</taxon>
        <taxon>Neoptera</taxon>
        <taxon>Paraneoptera</taxon>
        <taxon>Hemiptera</taxon>
        <taxon>Sternorrhyncha</taxon>
        <taxon>Coccoidea</taxon>
        <taxon>Coccidae</taxon>
        <taxon>Parthenolecanium</taxon>
    </lineage>
</organism>
<accession>A0AAN9TYG0</accession>
<protein>
    <recommendedName>
        <fullName evidence="15">Mitotic checkpoint protein BUB3</fullName>
    </recommendedName>
</protein>
<comment type="caution">
    <text evidence="17">The sequence shown here is derived from an EMBL/GenBank/DDBJ whole genome shotgun (WGS) entry which is preliminary data.</text>
</comment>
<keyword evidence="7" id="KW-0498">Mitosis</keyword>
<keyword evidence="3" id="KW-0158">Chromosome</keyword>
<keyword evidence="4 16" id="KW-0853">WD repeat</keyword>
<evidence type="ECO:0000256" key="15">
    <source>
        <dbReference type="ARBA" id="ARBA00040107"/>
    </source>
</evidence>
<keyword evidence="6" id="KW-0677">Repeat</keyword>
<evidence type="ECO:0000256" key="12">
    <source>
        <dbReference type="ARBA" id="ARBA00023306"/>
    </source>
</evidence>
<evidence type="ECO:0000256" key="6">
    <source>
        <dbReference type="ARBA" id="ARBA00022737"/>
    </source>
</evidence>
<dbReference type="Proteomes" id="UP001367676">
    <property type="component" value="Unassembled WGS sequence"/>
</dbReference>
<dbReference type="PROSITE" id="PS50294">
    <property type="entry name" value="WD_REPEATS_REGION"/>
    <property type="match status" value="1"/>
</dbReference>
<dbReference type="PROSITE" id="PS50082">
    <property type="entry name" value="WD_REPEATS_2"/>
    <property type="match status" value="2"/>
</dbReference>
<keyword evidence="12" id="KW-0131">Cell cycle</keyword>
<evidence type="ECO:0000256" key="10">
    <source>
        <dbReference type="ARBA" id="ARBA00023242"/>
    </source>
</evidence>
<keyword evidence="13" id="KW-0137">Centromere</keyword>
<dbReference type="Gene3D" id="2.130.10.10">
    <property type="entry name" value="YVTN repeat-like/Quinoprotein amine dehydrogenase"/>
    <property type="match status" value="1"/>
</dbReference>
<name>A0AAN9TYG0_9HEMI</name>
<sequence>MTGESRSEYQLQSPPTDAISSVRFGPLSSQFLLVSSWDGNVRLYDVQSNNLRMMYSHERPVLDCCFQDAVHSFSGGLDNTLKMYDLNSNTETIIGSHDNAIRTIEHSLETSSIITGSWDSTIKLWDPRAPMCMGTYAQPDKVFTMSLCGERLVVGTAGRRVYIWDLRNMGYVQKRESSLKFQTRCIRCFPNKQGYVLSSIEGRVAVEYLDTDPEVQKKKYAFKCHRIKENGIEQIYPVNAVSFHQGYNTFATGGSDGYVNIWDGFNKKRLCQFHRYSTSIASLCFSQDGTVLAIACSYMHEFPTPPDPVPEDSIYIRFVTDQETKPK</sequence>
<evidence type="ECO:0000313" key="18">
    <source>
        <dbReference type="Proteomes" id="UP001367676"/>
    </source>
</evidence>
<proteinExistence type="inferred from homology"/>